<dbReference type="EMBL" id="JAUJYO010000010">
    <property type="protein sequence ID" value="KAK1305693.1"/>
    <property type="molecule type" value="Genomic_DNA"/>
</dbReference>
<evidence type="ECO:0000256" key="6">
    <source>
        <dbReference type="SAM" id="Phobius"/>
    </source>
</evidence>
<keyword evidence="9" id="KW-1185">Reference proteome</keyword>
<evidence type="ECO:0000313" key="9">
    <source>
        <dbReference type="Proteomes" id="UP001180020"/>
    </source>
</evidence>
<dbReference type="PANTHER" id="PTHR31234">
    <property type="entry name" value="LATE EMBRYOGENESIS ABUNDANT (LEA) HYDROXYPROLINE-RICH GLYCOPROTEIN FAMILY"/>
    <property type="match status" value="1"/>
</dbReference>
<dbReference type="Pfam" id="PF03168">
    <property type="entry name" value="LEA_2"/>
    <property type="match status" value="1"/>
</dbReference>
<name>A0AAV9E0D0_ACOCL</name>
<feature type="compositionally biased region" description="Basic and acidic residues" evidence="5">
    <location>
        <begin position="23"/>
        <end position="33"/>
    </location>
</feature>
<dbReference type="AlphaFoldDB" id="A0AAV9E0D0"/>
<organism evidence="8 9">
    <name type="scientific">Acorus calamus</name>
    <name type="common">Sweet flag</name>
    <dbReference type="NCBI Taxonomy" id="4465"/>
    <lineage>
        <taxon>Eukaryota</taxon>
        <taxon>Viridiplantae</taxon>
        <taxon>Streptophyta</taxon>
        <taxon>Embryophyta</taxon>
        <taxon>Tracheophyta</taxon>
        <taxon>Spermatophyta</taxon>
        <taxon>Magnoliopsida</taxon>
        <taxon>Liliopsida</taxon>
        <taxon>Acoraceae</taxon>
        <taxon>Acorus</taxon>
    </lineage>
</organism>
<dbReference type="PANTHER" id="PTHR31234:SF2">
    <property type="entry name" value="OS05G0199100 PROTEIN"/>
    <property type="match status" value="1"/>
</dbReference>
<sequence>MVRRRRLTGGQGTSGGHRRGRKVVVDGGRRGDDGGGASGRVRGDGGGGEGERGRFEGDRVYPSSKPPQMNGNGASAGVGAPPAMKSQQYRPAYRPRLPPPKQRRSRRGCCCCLCLWLTFLLIAVILAAAIAAGVVWILYRPHRPDFSVSSLRLSTFNVSSSGQLDSRLDLNFTAHNPNRKIVFLYDPISISASATDGALIGSGSVAGFAQPAKNTTVVRGTVSGSGIVVDKGLVTDLKGKPSVGLEIVMETRAGVKMGGFKTKRVGIRVTCDGIQAAVPKKGKAAAAAVTAADVKCKVKLRIKIWKWTV</sequence>
<dbReference type="GO" id="GO:0005886">
    <property type="term" value="C:plasma membrane"/>
    <property type="evidence" value="ECO:0007669"/>
    <property type="project" value="TreeGrafter"/>
</dbReference>
<protein>
    <recommendedName>
        <fullName evidence="7">Late embryogenesis abundant protein LEA-2 subgroup domain-containing protein</fullName>
    </recommendedName>
</protein>
<feature type="transmembrane region" description="Helical" evidence="6">
    <location>
        <begin position="110"/>
        <end position="139"/>
    </location>
</feature>
<keyword evidence="4 6" id="KW-0472">Membrane</keyword>
<evidence type="ECO:0000256" key="5">
    <source>
        <dbReference type="SAM" id="MobiDB-lite"/>
    </source>
</evidence>
<evidence type="ECO:0000256" key="1">
    <source>
        <dbReference type="ARBA" id="ARBA00004167"/>
    </source>
</evidence>
<comment type="subcellular location">
    <subcellularLocation>
        <location evidence="1">Membrane</location>
        <topology evidence="1">Single-pass membrane protein</topology>
    </subcellularLocation>
</comment>
<accession>A0AAV9E0D0</accession>
<dbReference type="InterPro" id="IPR004864">
    <property type="entry name" value="LEA_2"/>
</dbReference>
<feature type="region of interest" description="Disordered" evidence="5">
    <location>
        <begin position="1"/>
        <end position="105"/>
    </location>
</feature>
<feature type="domain" description="Late embryogenesis abundant protein LEA-2 subgroup" evidence="7">
    <location>
        <begin position="172"/>
        <end position="271"/>
    </location>
</feature>
<comment type="caution">
    <text evidence="8">The sequence shown here is derived from an EMBL/GenBank/DDBJ whole genome shotgun (WGS) entry which is preliminary data.</text>
</comment>
<evidence type="ECO:0000256" key="3">
    <source>
        <dbReference type="ARBA" id="ARBA00022989"/>
    </source>
</evidence>
<dbReference type="InterPro" id="IPR044839">
    <property type="entry name" value="NDR1-like"/>
</dbReference>
<feature type="compositionally biased region" description="Gly residues" evidence="5">
    <location>
        <begin position="34"/>
        <end position="48"/>
    </location>
</feature>
<reference evidence="8" key="2">
    <citation type="submission" date="2023-06" db="EMBL/GenBank/DDBJ databases">
        <authorList>
            <person name="Ma L."/>
            <person name="Liu K.-W."/>
            <person name="Li Z."/>
            <person name="Hsiao Y.-Y."/>
            <person name="Qi Y."/>
            <person name="Fu T."/>
            <person name="Tang G."/>
            <person name="Zhang D."/>
            <person name="Sun W.-H."/>
            <person name="Liu D.-K."/>
            <person name="Li Y."/>
            <person name="Chen G.-Z."/>
            <person name="Liu X.-D."/>
            <person name="Liao X.-Y."/>
            <person name="Jiang Y.-T."/>
            <person name="Yu X."/>
            <person name="Hao Y."/>
            <person name="Huang J."/>
            <person name="Zhao X.-W."/>
            <person name="Ke S."/>
            <person name="Chen Y.-Y."/>
            <person name="Wu W.-L."/>
            <person name="Hsu J.-L."/>
            <person name="Lin Y.-F."/>
            <person name="Huang M.-D."/>
            <person name="Li C.-Y."/>
            <person name="Huang L."/>
            <person name="Wang Z.-W."/>
            <person name="Zhao X."/>
            <person name="Zhong W.-Y."/>
            <person name="Peng D.-H."/>
            <person name="Ahmad S."/>
            <person name="Lan S."/>
            <person name="Zhang J.-S."/>
            <person name="Tsai W.-C."/>
            <person name="Van De Peer Y."/>
            <person name="Liu Z.-J."/>
        </authorList>
    </citation>
    <scope>NUCLEOTIDE SEQUENCE</scope>
    <source>
        <strain evidence="8">CP</strain>
        <tissue evidence="8">Leaves</tissue>
    </source>
</reference>
<evidence type="ECO:0000256" key="2">
    <source>
        <dbReference type="ARBA" id="ARBA00022692"/>
    </source>
</evidence>
<dbReference type="GO" id="GO:0098542">
    <property type="term" value="P:defense response to other organism"/>
    <property type="evidence" value="ECO:0007669"/>
    <property type="project" value="InterPro"/>
</dbReference>
<keyword evidence="3 6" id="KW-1133">Transmembrane helix</keyword>
<reference evidence="8" key="1">
    <citation type="journal article" date="2023" name="Nat. Commun.">
        <title>Diploid and tetraploid genomes of Acorus and the evolution of monocots.</title>
        <authorList>
            <person name="Ma L."/>
            <person name="Liu K.W."/>
            <person name="Li Z."/>
            <person name="Hsiao Y.Y."/>
            <person name="Qi Y."/>
            <person name="Fu T."/>
            <person name="Tang G.D."/>
            <person name="Zhang D."/>
            <person name="Sun W.H."/>
            <person name="Liu D.K."/>
            <person name="Li Y."/>
            <person name="Chen G.Z."/>
            <person name="Liu X.D."/>
            <person name="Liao X.Y."/>
            <person name="Jiang Y.T."/>
            <person name="Yu X."/>
            <person name="Hao Y."/>
            <person name="Huang J."/>
            <person name="Zhao X.W."/>
            <person name="Ke S."/>
            <person name="Chen Y.Y."/>
            <person name="Wu W.L."/>
            <person name="Hsu J.L."/>
            <person name="Lin Y.F."/>
            <person name="Huang M.D."/>
            <person name="Li C.Y."/>
            <person name="Huang L."/>
            <person name="Wang Z.W."/>
            <person name="Zhao X."/>
            <person name="Zhong W.Y."/>
            <person name="Peng D.H."/>
            <person name="Ahmad S."/>
            <person name="Lan S."/>
            <person name="Zhang J.S."/>
            <person name="Tsai W.C."/>
            <person name="Van de Peer Y."/>
            <person name="Liu Z.J."/>
        </authorList>
    </citation>
    <scope>NUCLEOTIDE SEQUENCE</scope>
    <source>
        <strain evidence="8">CP</strain>
    </source>
</reference>
<dbReference type="Proteomes" id="UP001180020">
    <property type="component" value="Unassembled WGS sequence"/>
</dbReference>
<keyword evidence="2 6" id="KW-0812">Transmembrane</keyword>
<evidence type="ECO:0000259" key="7">
    <source>
        <dbReference type="Pfam" id="PF03168"/>
    </source>
</evidence>
<evidence type="ECO:0000256" key="4">
    <source>
        <dbReference type="ARBA" id="ARBA00023136"/>
    </source>
</evidence>
<feature type="compositionally biased region" description="Basic and acidic residues" evidence="5">
    <location>
        <begin position="49"/>
        <end position="59"/>
    </location>
</feature>
<proteinExistence type="predicted"/>
<evidence type="ECO:0000313" key="8">
    <source>
        <dbReference type="EMBL" id="KAK1305693.1"/>
    </source>
</evidence>
<gene>
    <name evidence="8" type="ORF">QJS10_CPA10g01455</name>
</gene>